<gene>
    <name evidence="7" type="ORF">BTO23_20775</name>
    <name evidence="6" type="ORF">GCM10007855_36600</name>
</gene>
<evidence type="ECO:0000313" key="6">
    <source>
        <dbReference type="EMBL" id="GLR76785.1"/>
    </source>
</evidence>
<evidence type="ECO:0000256" key="3">
    <source>
        <dbReference type="PIRSR" id="PIRSR640198-1"/>
    </source>
</evidence>
<proteinExistence type="predicted"/>
<dbReference type="GO" id="GO:0042803">
    <property type="term" value="F:protein homodimerization activity"/>
    <property type="evidence" value="ECO:0007669"/>
    <property type="project" value="UniProtKB-UniRule"/>
</dbReference>
<dbReference type="Pfam" id="PF13784">
    <property type="entry name" value="Fic_N"/>
    <property type="match status" value="1"/>
</dbReference>
<dbReference type="GO" id="GO:0000287">
    <property type="term" value="F:magnesium ion binding"/>
    <property type="evidence" value="ECO:0007669"/>
    <property type="project" value="UniProtKB-UniRule"/>
</dbReference>
<reference evidence="7 8" key="2">
    <citation type="submission" date="2016-12" db="EMBL/GenBank/DDBJ databases">
        <title>Diversity of luminous bacteria.</title>
        <authorList>
            <person name="Yoshizawa S."/>
            <person name="Kogure K."/>
        </authorList>
    </citation>
    <scope>NUCLEOTIDE SEQUENCE [LARGE SCALE GENOMIC DNA]</scope>
    <source>
        <strain evidence="7 8">NBRC 105001</strain>
    </source>
</reference>
<dbReference type="InterPro" id="IPR003812">
    <property type="entry name" value="Fido"/>
</dbReference>
<evidence type="ECO:0000313" key="9">
    <source>
        <dbReference type="Proteomes" id="UP001156660"/>
    </source>
</evidence>
<accession>A0A2S7X1D5</accession>
<dbReference type="Gene3D" id="1.10.3290.10">
    <property type="entry name" value="Fido-like domain"/>
    <property type="match status" value="1"/>
</dbReference>
<dbReference type="InterPro" id="IPR040198">
    <property type="entry name" value="Fido_containing"/>
</dbReference>
<reference evidence="6" key="1">
    <citation type="journal article" date="2014" name="Int. J. Syst. Evol. Microbiol.">
        <title>Complete genome of a new Firmicutes species belonging to the dominant human colonic microbiota ('Ruminococcus bicirculans') reveals two chromosomes and a selective capacity to utilize plant glucans.</title>
        <authorList>
            <consortium name="NISC Comparative Sequencing Program"/>
            <person name="Wegmann U."/>
            <person name="Louis P."/>
            <person name="Goesmann A."/>
            <person name="Henrissat B."/>
            <person name="Duncan S.H."/>
            <person name="Flint H.J."/>
        </authorList>
    </citation>
    <scope>NUCLEOTIDE SEQUENCE</scope>
    <source>
        <strain evidence="6">NBRC 105001</strain>
    </source>
</reference>
<evidence type="ECO:0000313" key="8">
    <source>
        <dbReference type="Proteomes" id="UP000239273"/>
    </source>
</evidence>
<evidence type="ECO:0000313" key="7">
    <source>
        <dbReference type="EMBL" id="PQJ83575.1"/>
    </source>
</evidence>
<dbReference type="RefSeq" id="WP_105064499.1">
    <property type="nucleotide sequence ID" value="NZ_BSOU01000014.1"/>
</dbReference>
<keyword evidence="1 6" id="KW-0808">Transferase</keyword>
<dbReference type="OrthoDB" id="9807853at2"/>
<dbReference type="Proteomes" id="UP001156660">
    <property type="component" value="Unassembled WGS sequence"/>
</dbReference>
<dbReference type="EMBL" id="BSOU01000014">
    <property type="protein sequence ID" value="GLR76785.1"/>
    <property type="molecule type" value="Genomic_DNA"/>
</dbReference>
<comment type="subunit">
    <text evidence="1">Homodimer.</text>
</comment>
<dbReference type="PANTHER" id="PTHR13504:SF35">
    <property type="entry name" value="PROTEIN ADENYLYLTRANSFERASE SOFIC"/>
    <property type="match status" value="1"/>
</dbReference>
<keyword evidence="1 2" id="KW-0067">ATP-binding</keyword>
<comment type="catalytic activity">
    <reaction evidence="1">
        <text>L-tyrosyl-[protein] + ATP = O-(5'-adenylyl)-L-tyrosyl-[protein] + diphosphate</text>
        <dbReference type="Rhea" id="RHEA:54288"/>
        <dbReference type="Rhea" id="RHEA-COMP:10136"/>
        <dbReference type="Rhea" id="RHEA-COMP:13846"/>
        <dbReference type="ChEBI" id="CHEBI:30616"/>
        <dbReference type="ChEBI" id="CHEBI:33019"/>
        <dbReference type="ChEBI" id="CHEBI:46858"/>
        <dbReference type="ChEBI" id="CHEBI:83624"/>
        <dbReference type="EC" id="2.7.7.108"/>
    </reaction>
</comment>
<dbReference type="GO" id="GO:0070733">
    <property type="term" value="F:AMPylase activity"/>
    <property type="evidence" value="ECO:0007669"/>
    <property type="project" value="UniProtKB-UniRule"/>
</dbReference>
<reference evidence="9" key="3">
    <citation type="journal article" date="2019" name="Int. J. Syst. Evol. Microbiol.">
        <title>The Global Catalogue of Microorganisms (GCM) 10K type strain sequencing project: providing services to taxonomists for standard genome sequencing and annotation.</title>
        <authorList>
            <consortium name="The Broad Institute Genomics Platform"/>
            <consortium name="The Broad Institute Genome Sequencing Center for Infectious Disease"/>
            <person name="Wu L."/>
            <person name="Ma J."/>
        </authorList>
    </citation>
    <scope>NUCLEOTIDE SEQUENCE [LARGE SCALE GENOMIC DNA]</scope>
    <source>
        <strain evidence="9">NBRC 105001</strain>
    </source>
</reference>
<feature type="binding site" evidence="2">
    <location>
        <position position="235"/>
    </location>
    <ligand>
        <name>ATP</name>
        <dbReference type="ChEBI" id="CHEBI:30616"/>
    </ligand>
</feature>
<dbReference type="GO" id="GO:0005524">
    <property type="term" value="F:ATP binding"/>
    <property type="evidence" value="ECO:0007669"/>
    <property type="project" value="UniProtKB-UniRule"/>
</dbReference>
<keyword evidence="1" id="KW-0548">Nucleotidyltransferase</keyword>
<dbReference type="EC" id="2.7.7.108" evidence="1"/>
<keyword evidence="1 2" id="KW-0547">Nucleotide-binding</keyword>
<dbReference type="EMBL" id="MSCP01000005">
    <property type="protein sequence ID" value="PQJ83575.1"/>
    <property type="molecule type" value="Genomic_DNA"/>
</dbReference>
<comment type="function">
    <text evidence="1">Adenylyltransferase that mediates the addition of adenosine 5'-monophosphate (AMP) to specific residues of target proteins.</text>
</comment>
<dbReference type="Pfam" id="PF21248">
    <property type="entry name" value="SoFic-like_C"/>
    <property type="match status" value="1"/>
</dbReference>
<feature type="domain" description="Fido" evidence="5">
    <location>
        <begin position="114"/>
        <end position="257"/>
    </location>
</feature>
<dbReference type="PIRSF" id="PIRSF038925">
    <property type="entry name" value="AMP-prot_trans"/>
    <property type="match status" value="1"/>
</dbReference>
<comment type="catalytic activity">
    <reaction evidence="1">
        <text>L-threonyl-[protein] + ATP = 3-O-(5'-adenylyl)-L-threonyl-[protein] + diphosphate</text>
        <dbReference type="Rhea" id="RHEA:54292"/>
        <dbReference type="Rhea" id="RHEA-COMP:11060"/>
        <dbReference type="Rhea" id="RHEA-COMP:13847"/>
        <dbReference type="ChEBI" id="CHEBI:30013"/>
        <dbReference type="ChEBI" id="CHEBI:30616"/>
        <dbReference type="ChEBI" id="CHEBI:33019"/>
        <dbReference type="ChEBI" id="CHEBI:138113"/>
        <dbReference type="EC" id="2.7.7.108"/>
    </reaction>
</comment>
<comment type="caution">
    <text evidence="7">The sequence shown here is derived from an EMBL/GenBank/DDBJ whole genome shotgun (WGS) entry which is preliminary data.</text>
</comment>
<dbReference type="PANTHER" id="PTHR13504">
    <property type="entry name" value="FIDO DOMAIN-CONTAINING PROTEIN DDB_G0283145"/>
    <property type="match status" value="1"/>
</dbReference>
<dbReference type="Proteomes" id="UP000239273">
    <property type="component" value="Unassembled WGS sequence"/>
</dbReference>
<dbReference type="InterPro" id="IPR025758">
    <property type="entry name" value="Fic/DOC_N"/>
</dbReference>
<keyword evidence="9" id="KW-1185">Reference proteome</keyword>
<evidence type="ECO:0000256" key="1">
    <source>
        <dbReference type="PIRNR" id="PIRNR038925"/>
    </source>
</evidence>
<dbReference type="AlphaFoldDB" id="A0A2S7X1D5"/>
<feature type="binding site" evidence="4">
    <location>
        <begin position="235"/>
        <end position="236"/>
    </location>
    <ligand>
        <name>ATP</name>
        <dbReference type="ChEBI" id="CHEBI:30616"/>
    </ligand>
</feature>
<feature type="binding site" evidence="2">
    <location>
        <position position="66"/>
    </location>
    <ligand>
        <name>ATP</name>
        <dbReference type="ChEBI" id="CHEBI:30616"/>
    </ligand>
</feature>
<dbReference type="SUPFAM" id="SSF140931">
    <property type="entry name" value="Fic-like"/>
    <property type="match status" value="1"/>
</dbReference>
<organism evidence="7 8">
    <name type="scientific">Aliivibrio sifiae</name>
    <dbReference type="NCBI Taxonomy" id="566293"/>
    <lineage>
        <taxon>Bacteria</taxon>
        <taxon>Pseudomonadati</taxon>
        <taxon>Pseudomonadota</taxon>
        <taxon>Gammaproteobacteria</taxon>
        <taxon>Vibrionales</taxon>
        <taxon>Vibrionaceae</taxon>
        <taxon>Aliivibrio</taxon>
    </lineage>
</organism>
<dbReference type="PROSITE" id="PS51459">
    <property type="entry name" value="FIDO"/>
    <property type="match status" value="1"/>
</dbReference>
<dbReference type="Pfam" id="PF02661">
    <property type="entry name" value="Fic"/>
    <property type="match status" value="1"/>
</dbReference>
<dbReference type="InterPro" id="IPR036597">
    <property type="entry name" value="Fido-like_dom_sf"/>
</dbReference>
<evidence type="ECO:0000256" key="2">
    <source>
        <dbReference type="PIRSR" id="PIRSR038925-1"/>
    </source>
</evidence>
<feature type="binding site" evidence="4">
    <location>
        <begin position="197"/>
        <end position="204"/>
    </location>
    <ligand>
        <name>ATP</name>
        <dbReference type="ChEBI" id="CHEBI:30616"/>
    </ligand>
</feature>
<protein>
    <recommendedName>
        <fullName evidence="1">Protein adenylyltransferase</fullName>
        <ecNumber evidence="1">2.7.7.108</ecNumber>
    </recommendedName>
    <alternativeName>
        <fullName evidence="1">AMPylator</fullName>
    </alternativeName>
</protein>
<sequence>MFNPEVPYDIPALPIDDIETIEVLKKVTPAARSLAALNQVARLLTNQNLLVNLIPILESKSSSEIENIVTTTDALFQHDSDTSNADSATKEALRYKKALFLGFEAISGKKARPLNTNTAIAICSELIDKQVDVRKVTGTNLKNRRTGQVIYTPPVGEVNLRNKLSNWESYIHEHDVDPLIALAVAHYQFEAIHPFLDGNGRTGRILNILFLIENDLLSQPILYLSRYIVQNKEDYYRLLLKVTEEGDWESWICFMLDAVKVTAEWTIDKVNAIVELQKQTSLYIKDSASKAYSHELVELLFEKPYLRAKDLLEREIYRSRQAASTNLKLLESLGILESKVIGRETLFINTRLLDLMSYDSNDFLPFGERV</sequence>
<name>A0A2S7X1D5_9GAMM</name>
<evidence type="ECO:0000256" key="4">
    <source>
        <dbReference type="PIRSR" id="PIRSR640198-2"/>
    </source>
</evidence>
<feature type="binding site" evidence="2">
    <location>
        <begin position="198"/>
        <end position="204"/>
    </location>
    <ligand>
        <name>ATP</name>
        <dbReference type="ChEBI" id="CHEBI:30616"/>
    </ligand>
</feature>
<evidence type="ECO:0000259" key="5">
    <source>
        <dbReference type="PROSITE" id="PS51459"/>
    </source>
</evidence>
<reference evidence="6" key="4">
    <citation type="submission" date="2023-01" db="EMBL/GenBank/DDBJ databases">
        <title>Draft genome sequence of Aliivibrio sifiae strain NBRC 105001.</title>
        <authorList>
            <person name="Sun Q."/>
            <person name="Mori K."/>
        </authorList>
    </citation>
    <scope>NUCLEOTIDE SEQUENCE</scope>
    <source>
        <strain evidence="6">NBRC 105001</strain>
    </source>
</reference>
<dbReference type="InterPro" id="IPR026287">
    <property type="entry name" value="SoFic-like"/>
</dbReference>
<feature type="binding site" evidence="2">
    <location>
        <position position="193"/>
    </location>
    <ligand>
        <name>ATP</name>
        <dbReference type="ChEBI" id="CHEBI:30616"/>
    </ligand>
</feature>
<dbReference type="InterPro" id="IPR048770">
    <property type="entry name" value="SoFic-like_C"/>
</dbReference>
<feature type="active site" evidence="3">
    <location>
        <position position="193"/>
    </location>
</feature>